<protein>
    <submittedName>
        <fullName evidence="1">Uncharacterized protein</fullName>
    </submittedName>
</protein>
<reference evidence="1 2" key="1">
    <citation type="submission" date="2016-05" db="EMBL/GenBank/DDBJ databases">
        <authorList>
            <person name="Ramsay J.P."/>
        </authorList>
    </citation>
    <scope>NUCLEOTIDE SEQUENCE [LARGE SCALE GENOMIC DNA]</scope>
    <source>
        <strain evidence="1 2">NZP2042</strain>
    </source>
</reference>
<accession>A0A6M7TT77</accession>
<dbReference type="SUPFAM" id="SSF48452">
    <property type="entry name" value="TPR-like"/>
    <property type="match status" value="1"/>
</dbReference>
<dbReference type="EMBL" id="LYTK01000012">
    <property type="protein sequence ID" value="OBQ65075.1"/>
    <property type="molecule type" value="Genomic_DNA"/>
</dbReference>
<dbReference type="Gene3D" id="1.25.40.10">
    <property type="entry name" value="Tetratricopeptide repeat domain"/>
    <property type="match status" value="1"/>
</dbReference>
<organism evidence="1 2">
    <name type="scientific">Rhizobium loti</name>
    <name type="common">Mesorhizobium loti</name>
    <dbReference type="NCBI Taxonomy" id="381"/>
    <lineage>
        <taxon>Bacteria</taxon>
        <taxon>Pseudomonadati</taxon>
        <taxon>Pseudomonadota</taxon>
        <taxon>Alphaproteobacteria</taxon>
        <taxon>Hyphomicrobiales</taxon>
        <taxon>Phyllobacteriaceae</taxon>
        <taxon>Mesorhizobium</taxon>
    </lineage>
</organism>
<dbReference type="Proteomes" id="UP000093737">
    <property type="component" value="Unassembled WGS sequence"/>
</dbReference>
<evidence type="ECO:0000313" key="1">
    <source>
        <dbReference type="EMBL" id="OBQ65075.1"/>
    </source>
</evidence>
<dbReference type="AlphaFoldDB" id="A0A6M7TT77"/>
<dbReference type="InterPro" id="IPR011990">
    <property type="entry name" value="TPR-like_helical_dom_sf"/>
</dbReference>
<proteinExistence type="predicted"/>
<comment type="caution">
    <text evidence="1">The sequence shown here is derived from an EMBL/GenBank/DDBJ whole genome shotgun (WGS) entry which is preliminary data.</text>
</comment>
<gene>
    <name evidence="1" type="ORF">A8145_12715</name>
</gene>
<sequence>MNTDHEVDVRSIQYLAISCFEAREELERVLSDPQFQCSERNKKFLRFVAEELFAGREGALKAYSIAVDVFGRPSSFDASTDPIVRIEATRLRSALSRYYELYGSSREVSIELPKGRYVPMFAGQNRAEDDLGDRSGILHPLLGGTMPIKSNRPTAVARAVGILKEIRLPGAALLVVALFAGFNLLSSWNTMAISERPTVAVDLQLDGTNDHEATALRDLLMSALSDFSTLRLSAPDAYTSGTTDEASAASPRSRYRLVLKYSSDAVEKSVWWQVVDQQTGEALQSDNERVRVDAAASANPDERLVSRLASRIASLDGAINTLEANKDLEHPTLGNGCVLRASLALSMPTPKALEQARICLERTLAQRPYDADAHAMLASILLSIDQPDAATDLTAAAHEHAARAAALAPESSRSFTAKMMAEFRVGHVEAAISAGRRALMLNPYNATLAAAFARILYSTGERDEGVRLANDALKADGLPLPDAEWTLAFDAYRQGQLSAALVRLKREANGCYLTDLLLTATLGRLGREGDASAIISDIRKARPNFDQDFHSDMSRRHLDPQLTAELAQGLQLAGLRLQ</sequence>
<name>A0A6M7TT77_RHILI</name>
<evidence type="ECO:0000313" key="2">
    <source>
        <dbReference type="Proteomes" id="UP000093737"/>
    </source>
</evidence>
<dbReference type="RefSeq" id="WP_065005424.1">
    <property type="nucleotide sequence ID" value="NZ_CP033334.1"/>
</dbReference>